<dbReference type="RefSeq" id="WP_155741796.1">
    <property type="nucleotide sequence ID" value="NZ_CP081966.1"/>
</dbReference>
<protein>
    <submittedName>
        <fullName evidence="2">Uncharacterized protein</fullName>
    </submittedName>
</protein>
<sequence length="251" mass="28349">MELPEPLLSAVKKLFDGHHPYWHLARVRESEMPNASARAAWKAARQMFPTLKFRDEPGAGAEFLTFHRDMMREYKWLLEQFPDVKISYQPWTSIPDDVANFIEKNFNVSAGHVNAGSKEIDKLIKSGSLDELGAFMEPCPDDNQEFGAGLHDLAHGAVSYIEEGNGLARDFSMGSPSTAHRNKVFYQLHGWIDECYAAWQTAHNQSPDTTPKAPGEHGGHVMGHAPTDEKMLKDAIETVDTILRFERAWKR</sequence>
<organism evidence="2 3">
    <name type="scientific">Pseudomonas mosselii</name>
    <dbReference type="NCBI Taxonomy" id="78327"/>
    <lineage>
        <taxon>Bacteria</taxon>
        <taxon>Pseudomonadati</taxon>
        <taxon>Pseudomonadota</taxon>
        <taxon>Gammaproteobacteria</taxon>
        <taxon>Pseudomonadales</taxon>
        <taxon>Pseudomonadaceae</taxon>
        <taxon>Pseudomonas</taxon>
    </lineage>
</organism>
<evidence type="ECO:0000256" key="1">
    <source>
        <dbReference type="SAM" id="MobiDB-lite"/>
    </source>
</evidence>
<evidence type="ECO:0000313" key="2">
    <source>
        <dbReference type="EMBL" id="QZP28717.1"/>
    </source>
</evidence>
<dbReference type="Proteomes" id="UP000825591">
    <property type="component" value="Chromosome"/>
</dbReference>
<keyword evidence="3" id="KW-1185">Reference proteome</keyword>
<proteinExistence type="predicted"/>
<dbReference type="Gene3D" id="1.10.1280.10">
    <property type="entry name" value="Di-copper center containing domain from catechol oxidase"/>
    <property type="match status" value="1"/>
</dbReference>
<evidence type="ECO:0000313" key="3">
    <source>
        <dbReference type="Proteomes" id="UP000825591"/>
    </source>
</evidence>
<dbReference type="EMBL" id="CP081966">
    <property type="protein sequence ID" value="QZP28717.1"/>
    <property type="molecule type" value="Genomic_DNA"/>
</dbReference>
<gene>
    <name evidence="2" type="ORF">K5H97_10370</name>
</gene>
<name>A0ABX9B6I6_9PSED</name>
<accession>A0ABX9B6I6</accession>
<dbReference type="InterPro" id="IPR008922">
    <property type="entry name" value="Di-copper_centre_dom_sf"/>
</dbReference>
<reference evidence="2 3" key="1">
    <citation type="submission" date="2021-08" db="EMBL/GenBank/DDBJ databases">
        <title>Bactericidal Effect of Pseudomonas oryziphila sp. nov., a novel Pseudomonas Species Against Xanthomonas oryzae Reduces Disease Severity of Bacterial Leaf Streak of Rice.</title>
        <authorList>
            <person name="Yang R."/>
            <person name="Li S."/>
            <person name="Li Y."/>
            <person name="Yan Y."/>
            <person name="Fang Y."/>
            <person name="Zou L."/>
            <person name="Chen G."/>
        </authorList>
    </citation>
    <scope>NUCLEOTIDE SEQUENCE [LARGE SCALE GENOMIC DNA]</scope>
    <source>
        <strain evidence="2 3">DSM 17497</strain>
    </source>
</reference>
<feature type="region of interest" description="Disordered" evidence="1">
    <location>
        <begin position="203"/>
        <end position="225"/>
    </location>
</feature>
<dbReference type="SUPFAM" id="SSF48056">
    <property type="entry name" value="Di-copper centre-containing domain"/>
    <property type="match status" value="1"/>
</dbReference>